<evidence type="ECO:0000256" key="6">
    <source>
        <dbReference type="ARBA" id="ARBA00022989"/>
    </source>
</evidence>
<sequence length="500" mass="56820">MVFEAERKRFSREDLAQLLGVCIIGAALRVYDVTGEPIWLDEASTIELVATRSLWEIAVDLPQSDPHPPLYYLFFDLWISAFGTSVAAVRSLSVLFSIGTLPIVYLLGRRLFSHRTGLIAVALLAVSRFHIIHAHEARMYAQLAFFGALSLYFFLVFSREQDNLTLAGYAVTTALMCFTHVYGLFVLAAQGIFWTVAFLFPNRTEFYPGFRRWVTAHATVAVLISPWIALLILRIFEGSATTWLTPPDLSRISRTFRWFISEQGESSGRTLLYVFGSLGLLSTIRIDWDRDNLLDRVSLRWSEFDRLLLLCLLIGVTIGVAFVLSHISTPIYYERYMTAASIGLFIIVARGIDNLVDLSWLPALLSLLLAMSLFSVPLYGYYTNDVREYWDTLTTDLDGERTGDDLVVVIDKYIIKPMNYYRGIEPADLKSSPEGYQAMQASTPPDEIIAQTEGYDRIFLVVDNTGREDEKTFVETLREDRTLTDQYNYNGPRVYVFEAD</sequence>
<comment type="subcellular location">
    <subcellularLocation>
        <location evidence="1">Cell membrane</location>
        <topology evidence="1">Multi-pass membrane protein</topology>
    </subcellularLocation>
</comment>
<feature type="domain" description="Glycosyltransferase RgtA/B/C/D-like" evidence="9">
    <location>
        <begin position="67"/>
        <end position="228"/>
    </location>
</feature>
<keyword evidence="6 8" id="KW-1133">Transmembrane helix</keyword>
<keyword evidence="3 10" id="KW-0328">Glycosyltransferase</keyword>
<gene>
    <name evidence="10" type="ORF">ACFPFO_06365</name>
</gene>
<accession>A0ABD5QCR3</accession>
<dbReference type="EMBL" id="JBHSJG010000024">
    <property type="protein sequence ID" value="MFC4987390.1"/>
    <property type="molecule type" value="Genomic_DNA"/>
</dbReference>
<name>A0ABD5QCR3_9EURY</name>
<feature type="transmembrane region" description="Helical" evidence="8">
    <location>
        <begin position="139"/>
        <end position="157"/>
    </location>
</feature>
<dbReference type="PANTHER" id="PTHR33908">
    <property type="entry name" value="MANNOSYLTRANSFERASE YKCB-RELATED"/>
    <property type="match status" value="1"/>
</dbReference>
<feature type="transmembrane region" description="Helical" evidence="8">
    <location>
        <begin position="306"/>
        <end position="324"/>
    </location>
</feature>
<feature type="transmembrane region" description="Helical" evidence="8">
    <location>
        <begin position="270"/>
        <end position="286"/>
    </location>
</feature>
<evidence type="ECO:0000256" key="2">
    <source>
        <dbReference type="ARBA" id="ARBA00022475"/>
    </source>
</evidence>
<feature type="transmembrane region" description="Helical" evidence="8">
    <location>
        <begin position="213"/>
        <end position="233"/>
    </location>
</feature>
<evidence type="ECO:0000256" key="3">
    <source>
        <dbReference type="ARBA" id="ARBA00022676"/>
    </source>
</evidence>
<evidence type="ECO:0000256" key="5">
    <source>
        <dbReference type="ARBA" id="ARBA00022692"/>
    </source>
</evidence>
<reference evidence="10 11" key="1">
    <citation type="journal article" date="2019" name="Int. J. Syst. Evol. Microbiol.">
        <title>The Global Catalogue of Microorganisms (GCM) 10K type strain sequencing project: providing services to taxonomists for standard genome sequencing and annotation.</title>
        <authorList>
            <consortium name="The Broad Institute Genomics Platform"/>
            <consortium name="The Broad Institute Genome Sequencing Center for Infectious Disease"/>
            <person name="Wu L."/>
            <person name="Ma J."/>
        </authorList>
    </citation>
    <scope>NUCLEOTIDE SEQUENCE [LARGE SCALE GENOMIC DNA]</scope>
    <source>
        <strain evidence="10 11">CGMCC 1.15824</strain>
    </source>
</reference>
<proteinExistence type="predicted"/>
<comment type="caution">
    <text evidence="10">The sequence shown here is derived from an EMBL/GenBank/DDBJ whole genome shotgun (WGS) entry which is preliminary data.</text>
</comment>
<dbReference type="InterPro" id="IPR050297">
    <property type="entry name" value="LipidA_mod_glycosyltrf_83"/>
</dbReference>
<feature type="transmembrane region" description="Helical" evidence="8">
    <location>
        <begin position="169"/>
        <end position="193"/>
    </location>
</feature>
<dbReference type="InterPro" id="IPR038731">
    <property type="entry name" value="RgtA/B/C-like"/>
</dbReference>
<feature type="transmembrane region" description="Helical" evidence="8">
    <location>
        <begin position="358"/>
        <end position="382"/>
    </location>
</feature>
<evidence type="ECO:0000256" key="7">
    <source>
        <dbReference type="ARBA" id="ARBA00023136"/>
    </source>
</evidence>
<dbReference type="Proteomes" id="UP001595925">
    <property type="component" value="Unassembled WGS sequence"/>
</dbReference>
<dbReference type="AlphaFoldDB" id="A0ABD5QCR3"/>
<dbReference type="PANTHER" id="PTHR33908:SF3">
    <property type="entry name" value="UNDECAPRENYL PHOSPHATE-ALPHA-4-AMINO-4-DEOXY-L-ARABINOSE ARABINOSYL TRANSFERASE"/>
    <property type="match status" value="1"/>
</dbReference>
<keyword evidence="7 8" id="KW-0472">Membrane</keyword>
<feature type="transmembrane region" description="Helical" evidence="8">
    <location>
        <begin position="116"/>
        <end position="133"/>
    </location>
</feature>
<evidence type="ECO:0000259" key="9">
    <source>
        <dbReference type="Pfam" id="PF13231"/>
    </source>
</evidence>
<evidence type="ECO:0000256" key="4">
    <source>
        <dbReference type="ARBA" id="ARBA00022679"/>
    </source>
</evidence>
<evidence type="ECO:0000256" key="8">
    <source>
        <dbReference type="SAM" id="Phobius"/>
    </source>
</evidence>
<keyword evidence="2" id="KW-1003">Cell membrane</keyword>
<dbReference type="GO" id="GO:0016757">
    <property type="term" value="F:glycosyltransferase activity"/>
    <property type="evidence" value="ECO:0007669"/>
    <property type="project" value="UniProtKB-KW"/>
</dbReference>
<keyword evidence="11" id="KW-1185">Reference proteome</keyword>
<dbReference type="Pfam" id="PF13231">
    <property type="entry name" value="PMT_2"/>
    <property type="match status" value="1"/>
</dbReference>
<evidence type="ECO:0000313" key="11">
    <source>
        <dbReference type="Proteomes" id="UP001595925"/>
    </source>
</evidence>
<evidence type="ECO:0000256" key="1">
    <source>
        <dbReference type="ARBA" id="ARBA00004651"/>
    </source>
</evidence>
<keyword evidence="4 10" id="KW-0808">Transferase</keyword>
<protein>
    <submittedName>
        <fullName evidence="10">Glycosyltransferase family 39 protein</fullName>
        <ecNumber evidence="10">2.4.-.-</ecNumber>
    </submittedName>
</protein>
<dbReference type="EC" id="2.4.-.-" evidence="10"/>
<dbReference type="GO" id="GO:0005886">
    <property type="term" value="C:plasma membrane"/>
    <property type="evidence" value="ECO:0007669"/>
    <property type="project" value="UniProtKB-SubCell"/>
</dbReference>
<feature type="transmembrane region" description="Helical" evidence="8">
    <location>
        <begin position="77"/>
        <end position="104"/>
    </location>
</feature>
<evidence type="ECO:0000313" key="10">
    <source>
        <dbReference type="EMBL" id="MFC4987390.1"/>
    </source>
</evidence>
<keyword evidence="5 8" id="KW-0812">Transmembrane</keyword>
<organism evidence="10 11">
    <name type="scientific">Saliphagus infecundisoli</name>
    <dbReference type="NCBI Taxonomy" id="1849069"/>
    <lineage>
        <taxon>Archaea</taxon>
        <taxon>Methanobacteriati</taxon>
        <taxon>Methanobacteriota</taxon>
        <taxon>Stenosarchaea group</taxon>
        <taxon>Halobacteria</taxon>
        <taxon>Halobacteriales</taxon>
        <taxon>Natrialbaceae</taxon>
        <taxon>Saliphagus</taxon>
    </lineage>
</organism>
<dbReference type="RefSeq" id="WP_224829739.1">
    <property type="nucleotide sequence ID" value="NZ_JAIVEF010000025.1"/>
</dbReference>
<dbReference type="GO" id="GO:0008610">
    <property type="term" value="P:lipid biosynthetic process"/>
    <property type="evidence" value="ECO:0007669"/>
    <property type="project" value="UniProtKB-ARBA"/>
</dbReference>